<name>A0A6A5R3W5_AMPQU</name>
<keyword evidence="2" id="KW-1185">Reference proteome</keyword>
<evidence type="ECO:0000313" key="2">
    <source>
        <dbReference type="Proteomes" id="UP000800096"/>
    </source>
</evidence>
<accession>A0A6A5R3W5</accession>
<dbReference type="Proteomes" id="UP000800096">
    <property type="component" value="Unassembled WGS sequence"/>
</dbReference>
<evidence type="ECO:0000313" key="1">
    <source>
        <dbReference type="EMBL" id="KAF1921714.1"/>
    </source>
</evidence>
<sequence length="82" mass="9452">MLLRLRCGFTAASHIRRKMTRVLWAVLEVFLGVILNAKSTFVSPYLRDSNIAFMGYTTANMIYQSHVHALSKAAYKVVYIYY</sequence>
<dbReference type="EMBL" id="ML979132">
    <property type="protein sequence ID" value="KAF1921714.1"/>
    <property type="molecule type" value="Genomic_DNA"/>
</dbReference>
<dbReference type="AlphaFoldDB" id="A0A6A5R3W5"/>
<gene>
    <name evidence="1" type="ORF">BDU57DRAFT_59138</name>
</gene>
<organism evidence="1 2">
    <name type="scientific">Ampelomyces quisqualis</name>
    <name type="common">Powdery mildew agent</name>
    <dbReference type="NCBI Taxonomy" id="50730"/>
    <lineage>
        <taxon>Eukaryota</taxon>
        <taxon>Fungi</taxon>
        <taxon>Dikarya</taxon>
        <taxon>Ascomycota</taxon>
        <taxon>Pezizomycotina</taxon>
        <taxon>Dothideomycetes</taxon>
        <taxon>Pleosporomycetidae</taxon>
        <taxon>Pleosporales</taxon>
        <taxon>Pleosporineae</taxon>
        <taxon>Phaeosphaeriaceae</taxon>
        <taxon>Ampelomyces</taxon>
    </lineage>
</organism>
<proteinExistence type="predicted"/>
<reference evidence="1" key="1">
    <citation type="journal article" date="2020" name="Stud. Mycol.">
        <title>101 Dothideomycetes genomes: a test case for predicting lifestyles and emergence of pathogens.</title>
        <authorList>
            <person name="Haridas S."/>
            <person name="Albert R."/>
            <person name="Binder M."/>
            <person name="Bloem J."/>
            <person name="Labutti K."/>
            <person name="Salamov A."/>
            <person name="Andreopoulos B."/>
            <person name="Baker S."/>
            <person name="Barry K."/>
            <person name="Bills G."/>
            <person name="Bluhm B."/>
            <person name="Cannon C."/>
            <person name="Castanera R."/>
            <person name="Culley D."/>
            <person name="Daum C."/>
            <person name="Ezra D."/>
            <person name="Gonzalez J."/>
            <person name="Henrissat B."/>
            <person name="Kuo A."/>
            <person name="Liang C."/>
            <person name="Lipzen A."/>
            <person name="Lutzoni F."/>
            <person name="Magnuson J."/>
            <person name="Mondo S."/>
            <person name="Nolan M."/>
            <person name="Ohm R."/>
            <person name="Pangilinan J."/>
            <person name="Park H.-J."/>
            <person name="Ramirez L."/>
            <person name="Alfaro M."/>
            <person name="Sun H."/>
            <person name="Tritt A."/>
            <person name="Yoshinaga Y."/>
            <person name="Zwiers L.-H."/>
            <person name="Turgeon B."/>
            <person name="Goodwin S."/>
            <person name="Spatafora J."/>
            <person name="Crous P."/>
            <person name="Grigoriev I."/>
        </authorList>
    </citation>
    <scope>NUCLEOTIDE SEQUENCE</scope>
    <source>
        <strain evidence="1">HMLAC05119</strain>
    </source>
</reference>
<protein>
    <submittedName>
        <fullName evidence="1">Uncharacterized protein</fullName>
    </submittedName>
</protein>